<feature type="non-terminal residue" evidence="2">
    <location>
        <position position="414"/>
    </location>
</feature>
<dbReference type="SUPFAM" id="SSF142338">
    <property type="entry name" value="CofD-like"/>
    <property type="match status" value="1"/>
</dbReference>
<dbReference type="Pfam" id="PF01933">
    <property type="entry name" value="CofD"/>
    <property type="match status" value="1"/>
</dbReference>
<dbReference type="GO" id="GO:0043743">
    <property type="term" value="F:LPPG:FO 2-phospho-L-lactate transferase activity"/>
    <property type="evidence" value="ECO:0007669"/>
    <property type="project" value="InterPro"/>
</dbReference>
<feature type="non-terminal residue" evidence="2">
    <location>
        <position position="1"/>
    </location>
</feature>
<dbReference type="OrthoDB" id="10267139at2759"/>
<name>A0A4P9X571_9FUNG</name>
<evidence type="ECO:0000313" key="2">
    <source>
        <dbReference type="EMBL" id="RKP00232.1"/>
    </source>
</evidence>
<protein>
    <submittedName>
        <fullName evidence="2">Uncharacterized protein</fullName>
    </submittedName>
</protein>
<dbReference type="EMBL" id="ML014228">
    <property type="protein sequence ID" value="RKP00232.1"/>
    <property type="molecule type" value="Genomic_DNA"/>
</dbReference>
<feature type="region of interest" description="Disordered" evidence="1">
    <location>
        <begin position="218"/>
        <end position="244"/>
    </location>
</feature>
<keyword evidence="3" id="KW-1185">Reference proteome</keyword>
<dbReference type="Gene3D" id="3.40.50.10680">
    <property type="entry name" value="CofD-like domains"/>
    <property type="match status" value="1"/>
</dbReference>
<evidence type="ECO:0000313" key="3">
    <source>
        <dbReference type="Proteomes" id="UP000274922"/>
    </source>
</evidence>
<organism evidence="2 3">
    <name type="scientific">Caulochytrium protostelioides</name>
    <dbReference type="NCBI Taxonomy" id="1555241"/>
    <lineage>
        <taxon>Eukaryota</taxon>
        <taxon>Fungi</taxon>
        <taxon>Fungi incertae sedis</taxon>
        <taxon>Chytridiomycota</taxon>
        <taxon>Chytridiomycota incertae sedis</taxon>
        <taxon>Chytridiomycetes</taxon>
        <taxon>Caulochytriales</taxon>
        <taxon>Caulochytriaceae</taxon>
        <taxon>Caulochytrium</taxon>
    </lineage>
</organism>
<dbReference type="PANTHER" id="PTHR31240:SF0">
    <property type="entry name" value="MATERNAL EFFECT EMBRYO ARREST 18"/>
    <property type="match status" value="1"/>
</dbReference>
<feature type="compositionally biased region" description="Gly residues" evidence="1">
    <location>
        <begin position="231"/>
        <end position="243"/>
    </location>
</feature>
<dbReference type="InterPro" id="IPR002882">
    <property type="entry name" value="CofD"/>
</dbReference>
<dbReference type="PANTHER" id="PTHR31240">
    <property type="entry name" value="MATERNAL EFFECT EMBRYO ARREST 18"/>
    <property type="match status" value="1"/>
</dbReference>
<accession>A0A4P9X571</accession>
<dbReference type="STRING" id="1555241.A0A4P9X571"/>
<dbReference type="AlphaFoldDB" id="A0A4P9X571"/>
<sequence length="414" mass="44887">SFVAFSGGSALNPFVHTLQHITDNAAYIMPVSDDGGSTSEIIKAVGGPGIGDIRSRLVRLADNKSPEARAVHELLSYRLPVESVSPGMPAHRYAKSVWYDLVEGKHPLWRGISAAYRETIRAFLAHFHHEITRVSGRSHYSFDFRGGSIGNFFVSGCRLFFESLEAAIFQFLRITRAPARSSVHSIIETQSRQSYSIAALLRNGERIFGQCEISHPGISTNPTDVHSESLDGGGSHSGGGGGAPSDDLDLLADNPLEGVSNLIFDKDKAPPLPCAIRRIYYINNEAQETCPVLNPIVKDHLRHKATVIYSIGSLYTSILPCLIVPGVGSLLADPWKVKILMLNGIADRETPDYTALDFVLAITDAESGNTYCVSPYPPSAYITHLLYHPASEIAVDVARIEALGILCVCVDGSD</sequence>
<proteinExistence type="predicted"/>
<dbReference type="Proteomes" id="UP000274922">
    <property type="component" value="Unassembled WGS sequence"/>
</dbReference>
<reference evidence="3" key="1">
    <citation type="journal article" date="2018" name="Nat. Microbiol.">
        <title>Leveraging single-cell genomics to expand the fungal tree of life.</title>
        <authorList>
            <person name="Ahrendt S.R."/>
            <person name="Quandt C.A."/>
            <person name="Ciobanu D."/>
            <person name="Clum A."/>
            <person name="Salamov A."/>
            <person name="Andreopoulos B."/>
            <person name="Cheng J.F."/>
            <person name="Woyke T."/>
            <person name="Pelin A."/>
            <person name="Henrissat B."/>
            <person name="Reynolds N.K."/>
            <person name="Benny G.L."/>
            <person name="Smith M.E."/>
            <person name="James T.Y."/>
            <person name="Grigoriev I.V."/>
        </authorList>
    </citation>
    <scope>NUCLEOTIDE SEQUENCE [LARGE SCALE GENOMIC DNA]</scope>
    <source>
        <strain evidence="3">ATCC 52028</strain>
    </source>
</reference>
<evidence type="ECO:0000256" key="1">
    <source>
        <dbReference type="SAM" id="MobiDB-lite"/>
    </source>
</evidence>
<gene>
    <name evidence="2" type="ORF">CXG81DRAFT_2056</name>
</gene>
<dbReference type="InterPro" id="IPR038136">
    <property type="entry name" value="CofD-like_dom_sf"/>
</dbReference>